<dbReference type="EMBL" id="SDAM02000101">
    <property type="protein sequence ID" value="KAH6830087.1"/>
    <property type="molecule type" value="Genomic_DNA"/>
</dbReference>
<dbReference type="Proteomes" id="UP001190926">
    <property type="component" value="Unassembled WGS sequence"/>
</dbReference>
<gene>
    <name evidence="1" type="ORF">C2S53_010625</name>
</gene>
<accession>A0AAD4JAB8</accession>
<evidence type="ECO:0000313" key="2">
    <source>
        <dbReference type="Proteomes" id="UP001190926"/>
    </source>
</evidence>
<proteinExistence type="predicted"/>
<comment type="caution">
    <text evidence="1">The sequence shown here is derived from an EMBL/GenBank/DDBJ whole genome shotgun (WGS) entry which is preliminary data.</text>
</comment>
<evidence type="ECO:0000313" key="1">
    <source>
        <dbReference type="EMBL" id="KAH6830087.1"/>
    </source>
</evidence>
<reference evidence="1 2" key="1">
    <citation type="journal article" date="2021" name="Nat. Commun.">
        <title>Incipient diploidization of the medicinal plant Perilla within 10,000 years.</title>
        <authorList>
            <person name="Zhang Y."/>
            <person name="Shen Q."/>
            <person name="Leng L."/>
            <person name="Zhang D."/>
            <person name="Chen S."/>
            <person name="Shi Y."/>
            <person name="Ning Z."/>
            <person name="Chen S."/>
        </authorList>
    </citation>
    <scope>NUCLEOTIDE SEQUENCE [LARGE SCALE GENOMIC DNA]</scope>
    <source>
        <strain evidence="2">cv. PC099</strain>
    </source>
</reference>
<protein>
    <submittedName>
        <fullName evidence="1">Uncharacterized protein</fullName>
    </submittedName>
</protein>
<keyword evidence="2" id="KW-1185">Reference proteome</keyword>
<name>A0AAD4JAB8_PERFH</name>
<organism evidence="1 2">
    <name type="scientific">Perilla frutescens var. hirtella</name>
    <name type="common">Perilla citriodora</name>
    <name type="synonym">Perilla setoyensis</name>
    <dbReference type="NCBI Taxonomy" id="608512"/>
    <lineage>
        <taxon>Eukaryota</taxon>
        <taxon>Viridiplantae</taxon>
        <taxon>Streptophyta</taxon>
        <taxon>Embryophyta</taxon>
        <taxon>Tracheophyta</taxon>
        <taxon>Spermatophyta</taxon>
        <taxon>Magnoliopsida</taxon>
        <taxon>eudicotyledons</taxon>
        <taxon>Gunneridae</taxon>
        <taxon>Pentapetalae</taxon>
        <taxon>asterids</taxon>
        <taxon>lamiids</taxon>
        <taxon>Lamiales</taxon>
        <taxon>Lamiaceae</taxon>
        <taxon>Nepetoideae</taxon>
        <taxon>Elsholtzieae</taxon>
        <taxon>Perilla</taxon>
    </lineage>
</organism>
<sequence length="123" mass="14061">MKEQHHAFISIAEPALVQKLADKNHISLGSGVLYHIWFTEKDKEEKQKILESSSKENESAKTKDRKADQQITVVTTALTYLANFEDVYRPCTLVAQFLDADFVGEMEIHCPQSKDHRSVSLQR</sequence>
<dbReference type="AlphaFoldDB" id="A0AAD4JAB8"/>